<name>A0ACC0U950_9AGAM</name>
<proteinExistence type="predicted"/>
<evidence type="ECO:0000313" key="1">
    <source>
        <dbReference type="EMBL" id="KAI9508234.1"/>
    </source>
</evidence>
<accession>A0ACC0U950</accession>
<reference evidence="1" key="1">
    <citation type="submission" date="2021-03" db="EMBL/GenBank/DDBJ databases">
        <title>Evolutionary priming and transition to the ectomycorrhizal habit in an iconic lineage of mushroom-forming fungi: is preadaptation a requirement?</title>
        <authorList>
            <consortium name="DOE Joint Genome Institute"/>
            <person name="Looney B.P."/>
            <person name="Miyauchi S."/>
            <person name="Morin E."/>
            <person name="Drula E."/>
            <person name="Courty P.E."/>
            <person name="Chicoki N."/>
            <person name="Fauchery L."/>
            <person name="Kohler A."/>
            <person name="Kuo A."/>
            <person name="LaButti K."/>
            <person name="Pangilinan J."/>
            <person name="Lipzen A."/>
            <person name="Riley R."/>
            <person name="Andreopoulos W."/>
            <person name="He G."/>
            <person name="Johnson J."/>
            <person name="Barry K.W."/>
            <person name="Grigoriev I.V."/>
            <person name="Nagy L."/>
            <person name="Hibbett D."/>
            <person name="Henrissat B."/>
            <person name="Matheny P.B."/>
            <person name="Labbe J."/>
            <person name="Martin A.F."/>
        </authorList>
    </citation>
    <scope>NUCLEOTIDE SEQUENCE</scope>
    <source>
        <strain evidence="1">BPL698</strain>
    </source>
</reference>
<gene>
    <name evidence="1" type="ORF">F5148DRAFT_931130</name>
</gene>
<protein>
    <submittedName>
        <fullName evidence="1">Uncharacterized protein</fullName>
    </submittedName>
</protein>
<dbReference type="EMBL" id="JAGFNK010000097">
    <property type="protein sequence ID" value="KAI9508234.1"/>
    <property type="molecule type" value="Genomic_DNA"/>
</dbReference>
<comment type="caution">
    <text evidence="1">The sequence shown here is derived from an EMBL/GenBank/DDBJ whole genome shotgun (WGS) entry which is preliminary data.</text>
</comment>
<keyword evidence="2" id="KW-1185">Reference proteome</keyword>
<organism evidence="1 2">
    <name type="scientific">Russula earlei</name>
    <dbReference type="NCBI Taxonomy" id="71964"/>
    <lineage>
        <taxon>Eukaryota</taxon>
        <taxon>Fungi</taxon>
        <taxon>Dikarya</taxon>
        <taxon>Basidiomycota</taxon>
        <taxon>Agaricomycotina</taxon>
        <taxon>Agaricomycetes</taxon>
        <taxon>Russulales</taxon>
        <taxon>Russulaceae</taxon>
        <taxon>Russula</taxon>
    </lineage>
</organism>
<sequence>MRQYVSSPGLFTCDWYLRQAFKSLHYNPIIHIMALLLLRNNKLCKCNTVVYSLFSACGACQGGSLIQYVFYVTAHANEPTTFYKVVYVVALLFYRICRWNVSALPLSMPIPSTSFSLSP</sequence>
<evidence type="ECO:0000313" key="2">
    <source>
        <dbReference type="Proteomes" id="UP001207468"/>
    </source>
</evidence>
<dbReference type="Proteomes" id="UP001207468">
    <property type="component" value="Unassembled WGS sequence"/>
</dbReference>